<feature type="transmembrane region" description="Helical" evidence="5">
    <location>
        <begin position="53"/>
        <end position="80"/>
    </location>
</feature>
<dbReference type="Proteomes" id="UP000675664">
    <property type="component" value="Unassembled WGS sequence"/>
</dbReference>
<dbReference type="PANTHER" id="PTHR35529:SF2">
    <property type="entry name" value="SPORULATION PROTEIN YTAF-RELATED"/>
    <property type="match status" value="1"/>
</dbReference>
<accession>A0A8J8B3C6</accession>
<dbReference type="RefSeq" id="WP_227019750.1">
    <property type="nucleotide sequence ID" value="NZ_JAGSND010000014.1"/>
</dbReference>
<comment type="caution">
    <text evidence="6">The sequence shown here is derived from an EMBL/GenBank/DDBJ whole genome shotgun (WGS) entry which is preliminary data.</text>
</comment>
<keyword evidence="1" id="KW-1003">Cell membrane</keyword>
<dbReference type="InterPro" id="IPR003810">
    <property type="entry name" value="Mntp/YtaF"/>
</dbReference>
<keyword evidence="7" id="KW-1185">Reference proteome</keyword>
<sequence length="207" mass="22445">MYAFLLALSLNIDSLSIGVNYGLRKIKISFPALITIVMMSLGALTLSFSIGHIIFSFVSIFVSKMISSFLLISLGCVLFAQTLMNIHYPAASEAFIIKKIKIKPLNIIVNIVREPENADIDHSGVIDFKEAIYIGSALSIDALTIGLSLAAYQIHLPGFLILTAVTNFSFLVCGELIGKFVGKFISENKLKMAASITLILLGLTKLA</sequence>
<proteinExistence type="predicted"/>
<dbReference type="Pfam" id="PF02659">
    <property type="entry name" value="Mntp"/>
    <property type="match status" value="1"/>
</dbReference>
<evidence type="ECO:0000256" key="2">
    <source>
        <dbReference type="ARBA" id="ARBA00022692"/>
    </source>
</evidence>
<protein>
    <submittedName>
        <fullName evidence="6">Manganese efflux pump</fullName>
    </submittedName>
</protein>
<dbReference type="EMBL" id="JAGSND010000014">
    <property type="protein sequence ID" value="MBR0599617.1"/>
    <property type="molecule type" value="Genomic_DNA"/>
</dbReference>
<organism evidence="6 7">
    <name type="scientific">Sinanaerobacter chloroacetimidivorans</name>
    <dbReference type="NCBI Taxonomy" id="2818044"/>
    <lineage>
        <taxon>Bacteria</taxon>
        <taxon>Bacillati</taxon>
        <taxon>Bacillota</taxon>
        <taxon>Clostridia</taxon>
        <taxon>Peptostreptococcales</taxon>
        <taxon>Anaerovoracaceae</taxon>
        <taxon>Sinanaerobacter</taxon>
    </lineage>
</organism>
<evidence type="ECO:0000313" key="6">
    <source>
        <dbReference type="EMBL" id="MBR0599617.1"/>
    </source>
</evidence>
<feature type="transmembrane region" description="Helical" evidence="5">
    <location>
        <begin position="131"/>
        <end position="152"/>
    </location>
</feature>
<gene>
    <name evidence="6" type="ORF">KCX82_17160</name>
</gene>
<dbReference type="AlphaFoldDB" id="A0A8J8B3C6"/>
<feature type="transmembrane region" description="Helical" evidence="5">
    <location>
        <begin position="159"/>
        <end position="178"/>
    </location>
</feature>
<keyword evidence="2 5" id="KW-0812">Transmembrane</keyword>
<evidence type="ECO:0000256" key="3">
    <source>
        <dbReference type="ARBA" id="ARBA00022989"/>
    </source>
</evidence>
<keyword evidence="4 5" id="KW-0472">Membrane</keyword>
<name>A0A8J8B3C6_9FIRM</name>
<dbReference type="PANTHER" id="PTHR35529">
    <property type="entry name" value="MANGANESE EFFLUX PUMP MNTP-RELATED"/>
    <property type="match status" value="1"/>
</dbReference>
<reference evidence="6" key="1">
    <citation type="submission" date="2021-04" db="EMBL/GenBank/DDBJ databases">
        <title>Sinoanaerobacter chloroacetimidivorans sp. nov., an obligate anaerobic bacterium isolated from anaerobic sludge.</title>
        <authorList>
            <person name="Bao Y."/>
        </authorList>
    </citation>
    <scope>NUCLEOTIDE SEQUENCE</scope>
    <source>
        <strain evidence="6">BAD-6</strain>
    </source>
</reference>
<keyword evidence="3 5" id="KW-1133">Transmembrane helix</keyword>
<evidence type="ECO:0000256" key="4">
    <source>
        <dbReference type="ARBA" id="ARBA00023136"/>
    </source>
</evidence>
<evidence type="ECO:0000256" key="1">
    <source>
        <dbReference type="ARBA" id="ARBA00022475"/>
    </source>
</evidence>
<evidence type="ECO:0000256" key="5">
    <source>
        <dbReference type="SAM" id="Phobius"/>
    </source>
</evidence>
<evidence type="ECO:0000313" key="7">
    <source>
        <dbReference type="Proteomes" id="UP000675664"/>
    </source>
</evidence>
<reference evidence="6" key="2">
    <citation type="submission" date="2021-04" db="EMBL/GenBank/DDBJ databases">
        <authorList>
            <person name="Liu J."/>
        </authorList>
    </citation>
    <scope>NUCLEOTIDE SEQUENCE</scope>
    <source>
        <strain evidence="6">BAD-6</strain>
    </source>
</reference>
<feature type="transmembrane region" description="Helical" evidence="5">
    <location>
        <begin position="28"/>
        <end position="46"/>
    </location>
</feature>